<protein>
    <recommendedName>
        <fullName evidence="4">DUF4175 family protein</fullName>
    </recommendedName>
</protein>
<evidence type="ECO:0000313" key="3">
    <source>
        <dbReference type="Proteomes" id="UP000190888"/>
    </source>
</evidence>
<dbReference type="STRING" id="413434.SAMN04488132_111105"/>
<dbReference type="EMBL" id="FUWH01000011">
    <property type="protein sequence ID" value="SKA13468.1"/>
    <property type="molecule type" value="Genomic_DNA"/>
</dbReference>
<proteinExistence type="predicted"/>
<reference evidence="2 3" key="1">
    <citation type="submission" date="2017-02" db="EMBL/GenBank/DDBJ databases">
        <authorList>
            <person name="Peterson S.W."/>
        </authorList>
    </citation>
    <scope>NUCLEOTIDE SEQUENCE [LARGE SCALE GENOMIC DNA]</scope>
    <source>
        <strain evidence="2 3">DSM 22335</strain>
    </source>
</reference>
<keyword evidence="1" id="KW-0812">Transmembrane</keyword>
<evidence type="ECO:0008006" key="4">
    <source>
        <dbReference type="Google" id="ProtNLM"/>
    </source>
</evidence>
<name>A0A1T4RCL0_9BACT</name>
<dbReference type="Proteomes" id="UP000190888">
    <property type="component" value="Unassembled WGS sequence"/>
</dbReference>
<keyword evidence="3" id="KW-1185">Reference proteome</keyword>
<keyword evidence="1" id="KW-1133">Transmembrane helix</keyword>
<gene>
    <name evidence="2" type="ORF">SAMN04488132_111105</name>
</gene>
<organism evidence="2 3">
    <name type="scientific">Sediminibacterium ginsengisoli</name>
    <dbReference type="NCBI Taxonomy" id="413434"/>
    <lineage>
        <taxon>Bacteria</taxon>
        <taxon>Pseudomonadati</taxon>
        <taxon>Bacteroidota</taxon>
        <taxon>Chitinophagia</taxon>
        <taxon>Chitinophagales</taxon>
        <taxon>Chitinophagaceae</taxon>
        <taxon>Sediminibacterium</taxon>
    </lineage>
</organism>
<dbReference type="AlphaFoldDB" id="A0A1T4RCL0"/>
<evidence type="ECO:0000313" key="2">
    <source>
        <dbReference type="EMBL" id="SKA13468.1"/>
    </source>
</evidence>
<evidence type="ECO:0000256" key="1">
    <source>
        <dbReference type="SAM" id="Phobius"/>
    </source>
</evidence>
<sequence length="685" mass="77734">MLTGLAILLPLTVLLQFLAGGELWIYITGIIVLVILTLIVYPFRRITVSYVTSHLDINYPSLEESSSLLLQSVAEPGILQQLQIQRTSLALENLKPANPYLRRILYATAALLLSILVTLLIRDMAGRKRINSTAQQNIEKILPAGISSIKLTIISPAYQQQAPHVSASPDFEAPENAMVTWEIRTDKPVKQVTLRFNDSLTEILKPVDEQHTRWLFTKKITTPGFYQLGLDNAWSSFYKMEIRRDQLPEIIVHSPRPATVIDYGYPKRIQLNASVSDDYGIAGIRIMTTIASGSGENVNFRQDTINITGLAQKQTSYILKKELDLAVMKMKPGDELYFYVSATDHYRQEKKSDVFIVTIADTARLMELDLSLSGSQVKPEFFRSQRQIIIETEQLLRDKDSLSLQVYQTKSAALGIDQKLLRLRYGKFLGEENEFHDDEDDHETHQPPPTGDQQAAQFNDLAKLMEPYTHRHDIAEDATFFSPDIKAQLKATLAEMWNAELKLRTWLPQQALVYEYKALRLLKELQQKSRVYVAKTSVKTTPLKPEKRLTGDLSAIQEPLRNREIYAEEDVNMPLAEALSILDKLQTTGTDYSAADYAKIQQVSRRISERAAHEPALFLDGMQASQALLTAMKNKAPLNNQDITMVERTVIRMLKTPQQAPVKLPGRSNELSDEYYRNLQKRNNG</sequence>
<accession>A0A1T4RCL0</accession>
<feature type="transmembrane region" description="Helical" evidence="1">
    <location>
        <begin position="104"/>
        <end position="121"/>
    </location>
</feature>
<keyword evidence="1" id="KW-0472">Membrane</keyword>
<feature type="transmembrane region" description="Helical" evidence="1">
    <location>
        <begin position="24"/>
        <end position="43"/>
    </location>
</feature>